<dbReference type="KEGG" id="bic:LMTR13_08745"/>
<dbReference type="STRING" id="1274631.LMTR13_08745"/>
<keyword evidence="1" id="KW-0812">Transmembrane</keyword>
<protein>
    <submittedName>
        <fullName evidence="2">Uncharacterized protein</fullName>
    </submittedName>
</protein>
<sequence>MVLVFDMALLGVLVVDQGRVVSAPVLKALLFLNPTDLYRMTNLTGFNVSQFSGMTGLAGTATTSIGALMLGLIAWILAPLGLATAFFVRREL</sequence>
<keyword evidence="1" id="KW-1133">Transmembrane helix</keyword>
<dbReference type="GO" id="GO:0140359">
    <property type="term" value="F:ABC-type transporter activity"/>
    <property type="evidence" value="ECO:0007669"/>
    <property type="project" value="InterPro"/>
</dbReference>
<dbReference type="Proteomes" id="UP000092839">
    <property type="component" value="Chromosome"/>
</dbReference>
<dbReference type="AlphaFoldDB" id="A0A1B1UBX4"/>
<accession>A0A1B1UBX4</accession>
<proteinExistence type="predicted"/>
<gene>
    <name evidence="2" type="ORF">LMTR13_08745</name>
</gene>
<keyword evidence="1" id="KW-0472">Membrane</keyword>
<dbReference type="EMBL" id="CP016428">
    <property type="protein sequence ID" value="ANW00243.1"/>
    <property type="molecule type" value="Genomic_DNA"/>
</dbReference>
<reference evidence="2 3" key="1">
    <citation type="submission" date="2016-07" db="EMBL/GenBank/DDBJ databases">
        <title>Complete genome sequence of Bradyrhizobium icense LMTR 13T, a potential inoculant strain isolated from lima bean (Phaseolus lunatus) in Peru.</title>
        <authorList>
            <person name="Ormeno-Orrillo E."/>
            <person name="Duran D."/>
            <person name="Rogel M.A."/>
            <person name="Rey L."/>
            <person name="Imperial J."/>
            <person name="Ruiz-Argueso T."/>
            <person name="Martinez-Romero E."/>
        </authorList>
    </citation>
    <scope>NUCLEOTIDE SEQUENCE [LARGE SCALE GENOMIC DNA]</scope>
    <source>
        <strain evidence="2 3">LMTR 13</strain>
    </source>
</reference>
<evidence type="ECO:0000313" key="2">
    <source>
        <dbReference type="EMBL" id="ANW00243.1"/>
    </source>
</evidence>
<feature type="transmembrane region" description="Helical" evidence="1">
    <location>
        <begin position="65"/>
        <end position="88"/>
    </location>
</feature>
<name>A0A1B1UBX4_9BRAD</name>
<organism evidence="2 3">
    <name type="scientific">Bradyrhizobium icense</name>
    <dbReference type="NCBI Taxonomy" id="1274631"/>
    <lineage>
        <taxon>Bacteria</taxon>
        <taxon>Pseudomonadati</taxon>
        <taxon>Pseudomonadota</taxon>
        <taxon>Alphaproteobacteria</taxon>
        <taxon>Hyphomicrobiales</taxon>
        <taxon>Nitrobacteraceae</taxon>
        <taxon>Bradyrhizobium</taxon>
    </lineage>
</organism>
<dbReference type="GO" id="GO:0005886">
    <property type="term" value="C:plasma membrane"/>
    <property type="evidence" value="ECO:0007669"/>
    <property type="project" value="UniProtKB-SubCell"/>
</dbReference>
<dbReference type="Pfam" id="PF12679">
    <property type="entry name" value="ABC2_membrane_2"/>
    <property type="match status" value="1"/>
</dbReference>
<keyword evidence="3" id="KW-1185">Reference proteome</keyword>
<evidence type="ECO:0000313" key="3">
    <source>
        <dbReference type="Proteomes" id="UP000092839"/>
    </source>
</evidence>
<evidence type="ECO:0000256" key="1">
    <source>
        <dbReference type="SAM" id="Phobius"/>
    </source>
</evidence>